<feature type="domain" description="Myb-like" evidence="5">
    <location>
        <begin position="641"/>
        <end position="702"/>
    </location>
</feature>
<evidence type="ECO:0000256" key="3">
    <source>
        <dbReference type="ARBA" id="ARBA00022833"/>
    </source>
</evidence>
<dbReference type="EnsemblPlants" id="AUR62025099-RA">
    <property type="protein sequence ID" value="AUR62025099-RA:cds"/>
    <property type="gene ID" value="AUR62025099"/>
</dbReference>
<proteinExistence type="predicted"/>
<keyword evidence="1" id="KW-0479">Metal-binding</keyword>
<dbReference type="InterPro" id="IPR001005">
    <property type="entry name" value="SANT/Myb"/>
</dbReference>
<evidence type="ECO:0000313" key="6">
    <source>
        <dbReference type="EnsemblPlants" id="AUR62025099-RA:cds"/>
    </source>
</evidence>
<sequence length="728" mass="81907">VERTAPFFFETAEPENILFKMPQGGDLLVCSNWDCPIVVHESCMLSVARFDDSGGFYCPYCLYKESLVECHQAKEKVLLANKALINFLDTRTRIDAEPTKNSRSLKRKKPDAPLIFKNKDGAMVECNEVHQPMQLGGGHLDNSQFLETLSGNQQESRPTRGNCIGKGSPAKNDEKLDNKSNDIGDSGITDKSQVKSSKSSVLPTKEYIMLVTQNPTNEHGQTAKTVLGSLEKGVEREQWQTDPQETPWCMTNSTLEVNEEPCKGNDSALQDGCYVETQVLDTFDRPGETREGFSMTHEECRNTTDVHPMRKERNSFPQRGLGKSTIKHLEIEQTMEIYHDIRDDNAIVITGKPDGICDCAYKDDDPVLRQRIINSGNNSQDAGVGKYQSQRADEERTNLKSPISPACYTKKDNDTVIHEKSGNSNKKIEETSKPVDQYNNGQVEKVQTHEESQKDCYGSAGEIKIQVKALQDDVYTTRENNAAVTHELGILASKHSETKDSLEKNHDRVAKMEQPQTKRRSTRNNDKKEMAEESDVENCSSSHCGMTNDGKTRVNSQNNSPQITRNGSLSVSAEEFGSADESSNTEYLERGSYAVPKRKMQKNLKNDIQHGKFSGISKNEGESRHKVESIKQIQRTTTLPAARRWKLPWTAEEVEMLKEGVQKFSLATNKNISWIKILEFGRHIFDGTRVPTDLKDKWKKIKGEGCLRVKKSGVRVEQFEAFKFIGGL</sequence>
<dbReference type="InterPro" id="IPR011011">
    <property type="entry name" value="Znf_FYVE_PHD"/>
</dbReference>
<dbReference type="CDD" id="cd11660">
    <property type="entry name" value="SANT_TRF"/>
    <property type="match status" value="1"/>
</dbReference>
<dbReference type="Gramene" id="AUR62025099-RA">
    <property type="protein sequence ID" value="AUR62025099-RA:cds"/>
    <property type="gene ID" value="AUR62025099"/>
</dbReference>
<evidence type="ECO:0000256" key="2">
    <source>
        <dbReference type="ARBA" id="ARBA00022771"/>
    </source>
</evidence>
<evidence type="ECO:0000259" key="5">
    <source>
        <dbReference type="PROSITE" id="PS50090"/>
    </source>
</evidence>
<dbReference type="Gene3D" id="1.10.10.60">
    <property type="entry name" value="Homeodomain-like"/>
    <property type="match status" value="1"/>
</dbReference>
<organism evidence="6 7">
    <name type="scientific">Chenopodium quinoa</name>
    <name type="common">Quinoa</name>
    <dbReference type="NCBI Taxonomy" id="63459"/>
    <lineage>
        <taxon>Eukaryota</taxon>
        <taxon>Viridiplantae</taxon>
        <taxon>Streptophyta</taxon>
        <taxon>Embryophyta</taxon>
        <taxon>Tracheophyta</taxon>
        <taxon>Spermatophyta</taxon>
        <taxon>Magnoliopsida</taxon>
        <taxon>eudicotyledons</taxon>
        <taxon>Gunneridae</taxon>
        <taxon>Pentapetalae</taxon>
        <taxon>Caryophyllales</taxon>
        <taxon>Chenopodiaceae</taxon>
        <taxon>Chenopodioideae</taxon>
        <taxon>Atripliceae</taxon>
        <taxon>Chenopodium</taxon>
    </lineage>
</organism>
<reference evidence="6" key="1">
    <citation type="journal article" date="2017" name="Nature">
        <title>The genome of Chenopodium quinoa.</title>
        <authorList>
            <person name="Jarvis D.E."/>
            <person name="Ho Y.S."/>
            <person name="Lightfoot D.J."/>
            <person name="Schmoeckel S.M."/>
            <person name="Li B."/>
            <person name="Borm T.J.A."/>
            <person name="Ohyanagi H."/>
            <person name="Mineta K."/>
            <person name="Michell C.T."/>
            <person name="Saber N."/>
            <person name="Kharbatia N.M."/>
            <person name="Rupper R.R."/>
            <person name="Sharp A.R."/>
            <person name="Dally N."/>
            <person name="Boughton B.A."/>
            <person name="Woo Y.H."/>
            <person name="Gao G."/>
            <person name="Schijlen E.G.W.M."/>
            <person name="Guo X."/>
            <person name="Momin A.A."/>
            <person name="Negrao S."/>
            <person name="Al-Babili S."/>
            <person name="Gehring C."/>
            <person name="Roessner U."/>
            <person name="Jung C."/>
            <person name="Murphy K."/>
            <person name="Arold S.T."/>
            <person name="Gojobori T."/>
            <person name="van der Linden C.G."/>
            <person name="van Loo E.N."/>
            <person name="Jellen E.N."/>
            <person name="Maughan P.J."/>
            <person name="Tester M."/>
        </authorList>
    </citation>
    <scope>NUCLEOTIDE SEQUENCE [LARGE SCALE GENOMIC DNA]</scope>
    <source>
        <strain evidence="6">cv. PI 614886</strain>
    </source>
</reference>
<dbReference type="Gene3D" id="3.30.40.10">
    <property type="entry name" value="Zinc/RING finger domain, C3HC4 (zinc finger)"/>
    <property type="match status" value="1"/>
</dbReference>
<feature type="compositionally biased region" description="Basic and acidic residues" evidence="4">
    <location>
        <begin position="495"/>
        <end position="511"/>
    </location>
</feature>
<feature type="region of interest" description="Disordered" evidence="4">
    <location>
        <begin position="151"/>
        <end position="200"/>
    </location>
</feature>
<feature type="region of interest" description="Disordered" evidence="4">
    <location>
        <begin position="495"/>
        <end position="571"/>
    </location>
</feature>
<dbReference type="PANTHER" id="PTHR47863">
    <property type="entry name" value="RING/FYVE/PHD ZINC FINGER SUPERFAMILY PROTEIN"/>
    <property type="match status" value="1"/>
</dbReference>
<dbReference type="InterPro" id="IPR009057">
    <property type="entry name" value="Homeodomain-like_sf"/>
</dbReference>
<dbReference type="PANTHER" id="PTHR47863:SF5">
    <property type="entry name" value="HOMEODOMAIN-LIKE PROTEIN WITH RING_FYVE_PHD-TYPE ZINC FINGER DOMAIN-CONTAINING PROTEIN-RELATED"/>
    <property type="match status" value="1"/>
</dbReference>
<protein>
    <recommendedName>
        <fullName evidence="5">Myb-like domain-containing protein</fullName>
    </recommendedName>
</protein>
<dbReference type="AlphaFoldDB" id="A0A803M873"/>
<dbReference type="Proteomes" id="UP000596660">
    <property type="component" value="Unplaced"/>
</dbReference>
<evidence type="ECO:0000256" key="4">
    <source>
        <dbReference type="SAM" id="MobiDB-lite"/>
    </source>
</evidence>
<feature type="compositionally biased region" description="Polar residues" evidence="4">
    <location>
        <begin position="553"/>
        <end position="571"/>
    </location>
</feature>
<keyword evidence="3" id="KW-0862">Zinc</keyword>
<name>A0A803M873_CHEQI</name>
<keyword evidence="2" id="KW-0863">Zinc-finger</keyword>
<evidence type="ECO:0000256" key="1">
    <source>
        <dbReference type="ARBA" id="ARBA00022723"/>
    </source>
</evidence>
<evidence type="ECO:0000313" key="7">
    <source>
        <dbReference type="Proteomes" id="UP000596660"/>
    </source>
</evidence>
<dbReference type="SUPFAM" id="SSF46689">
    <property type="entry name" value="Homeodomain-like"/>
    <property type="match status" value="1"/>
</dbReference>
<feature type="compositionally biased region" description="Basic and acidic residues" evidence="4">
    <location>
        <begin position="171"/>
        <end position="182"/>
    </location>
</feature>
<dbReference type="SUPFAM" id="SSF57903">
    <property type="entry name" value="FYVE/PHD zinc finger"/>
    <property type="match status" value="1"/>
</dbReference>
<keyword evidence="7" id="KW-1185">Reference proteome</keyword>
<dbReference type="GO" id="GO:0008270">
    <property type="term" value="F:zinc ion binding"/>
    <property type="evidence" value="ECO:0007669"/>
    <property type="project" value="UniProtKB-KW"/>
</dbReference>
<dbReference type="InterPro" id="IPR013083">
    <property type="entry name" value="Znf_RING/FYVE/PHD"/>
</dbReference>
<dbReference type="PROSITE" id="PS50090">
    <property type="entry name" value="MYB_LIKE"/>
    <property type="match status" value="1"/>
</dbReference>
<accession>A0A803M873</accession>
<reference evidence="6" key="2">
    <citation type="submission" date="2021-03" db="UniProtKB">
        <authorList>
            <consortium name="EnsemblPlants"/>
        </authorList>
    </citation>
    <scope>IDENTIFICATION</scope>
</reference>